<dbReference type="PANTHER" id="PTHR37549">
    <property type="entry name" value="LIPOPROTEIN LPRI"/>
    <property type="match status" value="1"/>
</dbReference>
<feature type="signal peptide" evidence="1">
    <location>
        <begin position="1"/>
        <end position="21"/>
    </location>
</feature>
<feature type="chain" id="PRO_5045689320" description="Lysozyme inhibitor LprI N-terminal domain-containing protein" evidence="1">
    <location>
        <begin position="22"/>
        <end position="101"/>
    </location>
</feature>
<keyword evidence="3" id="KW-1185">Reference proteome</keyword>
<reference evidence="2 3" key="1">
    <citation type="submission" date="2024-06" db="EMBL/GenBank/DDBJ databases">
        <title>Genomic Encyclopedia of Type Strains, Phase IV (KMG-IV): sequencing the most valuable type-strain genomes for metagenomic binning, comparative biology and taxonomic classification.</title>
        <authorList>
            <person name="Goeker M."/>
        </authorList>
    </citation>
    <scope>NUCLEOTIDE SEQUENCE [LARGE SCALE GENOMIC DNA]</scope>
    <source>
        <strain evidence="2 3">DSM 105042</strain>
    </source>
</reference>
<gene>
    <name evidence="2" type="ORF">ABID21_003870</name>
</gene>
<dbReference type="InterPro" id="IPR052755">
    <property type="entry name" value="Lysozyme_Inhibitor_LprI"/>
</dbReference>
<organism evidence="2 3">
    <name type="scientific">Pseudorhizobium tarimense</name>
    <dbReference type="NCBI Taxonomy" id="1079109"/>
    <lineage>
        <taxon>Bacteria</taxon>
        <taxon>Pseudomonadati</taxon>
        <taxon>Pseudomonadota</taxon>
        <taxon>Alphaproteobacteria</taxon>
        <taxon>Hyphomicrobiales</taxon>
        <taxon>Rhizobiaceae</taxon>
        <taxon>Rhizobium/Agrobacterium group</taxon>
        <taxon>Pseudorhizobium</taxon>
    </lineage>
</organism>
<name>A0ABV2HB99_9HYPH</name>
<dbReference type="Proteomes" id="UP001549031">
    <property type="component" value="Unassembled WGS sequence"/>
</dbReference>
<accession>A0ABV2HB99</accession>
<comment type="caution">
    <text evidence="2">The sequence shown here is derived from an EMBL/GenBank/DDBJ whole genome shotgun (WGS) entry which is preliminary data.</text>
</comment>
<protein>
    <recommendedName>
        <fullName evidence="4">Lysozyme inhibitor LprI N-terminal domain-containing protein</fullName>
    </recommendedName>
</protein>
<keyword evidence="1" id="KW-0732">Signal</keyword>
<dbReference type="EMBL" id="JBEPLJ010000016">
    <property type="protein sequence ID" value="MET3587739.1"/>
    <property type="molecule type" value="Genomic_DNA"/>
</dbReference>
<evidence type="ECO:0000313" key="3">
    <source>
        <dbReference type="Proteomes" id="UP001549031"/>
    </source>
</evidence>
<proteinExistence type="predicted"/>
<evidence type="ECO:0000256" key="1">
    <source>
        <dbReference type="SAM" id="SignalP"/>
    </source>
</evidence>
<evidence type="ECO:0000313" key="2">
    <source>
        <dbReference type="EMBL" id="MET3587739.1"/>
    </source>
</evidence>
<evidence type="ECO:0008006" key="4">
    <source>
        <dbReference type="Google" id="ProtNLM"/>
    </source>
</evidence>
<sequence length="101" mass="10865">MTKLFPILALLAMPLANPAQAASFDCEKADLAADEQAICDNRDINDADVKMVATFDLLSGLLAMGARGSMQDGQIAWLDRRQACGDDLACLRSAYRSGKRS</sequence>
<dbReference type="PANTHER" id="PTHR37549:SF1">
    <property type="entry name" value="LIPOPROTEIN LPRI"/>
    <property type="match status" value="1"/>
</dbReference>